<comment type="caution">
    <text evidence="11">The sequence shown here is derived from an EMBL/GenBank/DDBJ whole genome shotgun (WGS) entry which is preliminary data.</text>
</comment>
<feature type="compositionally biased region" description="Polar residues" evidence="9">
    <location>
        <begin position="46"/>
        <end position="59"/>
    </location>
</feature>
<evidence type="ECO:0000256" key="4">
    <source>
        <dbReference type="ARBA" id="ARBA00023015"/>
    </source>
</evidence>
<evidence type="ECO:0000313" key="12">
    <source>
        <dbReference type="Proteomes" id="UP000297716"/>
    </source>
</evidence>
<comment type="similarity">
    <text evidence="2">Belongs to the TAF4 family.</text>
</comment>
<dbReference type="GO" id="GO:0005669">
    <property type="term" value="C:transcription factor TFIID complex"/>
    <property type="evidence" value="ECO:0007669"/>
    <property type="project" value="InterPro"/>
</dbReference>
<dbReference type="Proteomes" id="UP000297716">
    <property type="component" value="Unassembled WGS sequence"/>
</dbReference>
<comment type="subcellular location">
    <subcellularLocation>
        <location evidence="1">Nucleus</location>
    </subcellularLocation>
</comment>
<dbReference type="GO" id="GO:0006352">
    <property type="term" value="P:DNA-templated transcription initiation"/>
    <property type="evidence" value="ECO:0007669"/>
    <property type="project" value="InterPro"/>
</dbReference>
<keyword evidence="5" id="KW-0804">Transcription</keyword>
<evidence type="ECO:0000313" key="11">
    <source>
        <dbReference type="EMBL" id="TGJ80444.1"/>
    </source>
</evidence>
<feature type="region of interest" description="Disordered" evidence="9">
    <location>
        <begin position="497"/>
        <end position="626"/>
    </location>
</feature>
<feature type="compositionally biased region" description="Polar residues" evidence="9">
    <location>
        <begin position="1"/>
        <end position="10"/>
    </location>
</feature>
<accession>A0A4Z0Y9G0</accession>
<feature type="compositionally biased region" description="Basic and acidic residues" evidence="9">
    <location>
        <begin position="546"/>
        <end position="558"/>
    </location>
</feature>
<feature type="compositionally biased region" description="Low complexity" evidence="9">
    <location>
        <begin position="60"/>
        <end position="101"/>
    </location>
</feature>
<dbReference type="AlphaFoldDB" id="A0A4Z0Y9G0"/>
<comment type="function">
    <text evidence="7">Functions as a component of the DNA-binding general transcription factor complex TFIID. Binding of TFIID to a promoter (with or without TATA element) is the initial step in pre-initiation complex (PIC) formation. TFIID plays a key role in the regulation of gene expression by RNA polymerase II through different activities such as transcription activator interaction, core promoter recognition and selectivity, TFIIA and TFIIB interaction, chromatin modification (histone acetylation by TAF1), facilitation of DNA opening and initiation of transcription.</text>
</comment>
<feature type="compositionally biased region" description="Polar residues" evidence="9">
    <location>
        <begin position="102"/>
        <end position="118"/>
    </location>
</feature>
<dbReference type="EMBL" id="SKBN01000221">
    <property type="protein sequence ID" value="TGJ80444.1"/>
    <property type="molecule type" value="Genomic_DNA"/>
</dbReference>
<feature type="domain" description="Transcription initiation factor TFIID component TAF4 C-terminal" evidence="10">
    <location>
        <begin position="389"/>
        <end position="658"/>
    </location>
</feature>
<keyword evidence="6" id="KW-0539">Nucleus</keyword>
<feature type="region of interest" description="Disordered" evidence="9">
    <location>
        <begin position="438"/>
        <end position="482"/>
    </location>
</feature>
<evidence type="ECO:0000259" key="10">
    <source>
        <dbReference type="Pfam" id="PF05236"/>
    </source>
</evidence>
<feature type="region of interest" description="Disordered" evidence="9">
    <location>
        <begin position="255"/>
        <end position="282"/>
    </location>
</feature>
<evidence type="ECO:0000256" key="2">
    <source>
        <dbReference type="ARBA" id="ARBA00006178"/>
    </source>
</evidence>
<organism evidence="11 12">
    <name type="scientific">Xylaria hypoxylon</name>
    <dbReference type="NCBI Taxonomy" id="37992"/>
    <lineage>
        <taxon>Eukaryota</taxon>
        <taxon>Fungi</taxon>
        <taxon>Dikarya</taxon>
        <taxon>Ascomycota</taxon>
        <taxon>Pezizomycotina</taxon>
        <taxon>Sordariomycetes</taxon>
        <taxon>Xylariomycetidae</taxon>
        <taxon>Xylariales</taxon>
        <taxon>Xylariaceae</taxon>
        <taxon>Xylaria</taxon>
    </lineage>
</organism>
<proteinExistence type="inferred from homology"/>
<dbReference type="STRING" id="37992.A0A4Z0Y9G0"/>
<dbReference type="InterPro" id="IPR007900">
    <property type="entry name" value="TAF4_C"/>
</dbReference>
<dbReference type="OrthoDB" id="21060at2759"/>
<sequence>MSHPQPSVAQRQYPPPQASSPSPSSATGAVGFSIAPPAKRPKMSLAPQQHSQPTSPFGNSTPYAASPTSGAATPTPTTTTGLSSSSLPGNMAATTTATTTTSYASQGQFNPSHQQNGRLPSMAPAQPLLVQSPTPTPSQPPAQTLHQPFQSSQSQHQITTPTTNHAPSPFSQAQLAPINTSSATPTTSIMGPPAIHPSNSYSAANEVAKQPSRPAPSKTTAYEMNDMLMGTGIDLEEEAEYMNNLETRTGYPHLPAGGRDSFYGAGPANQPAEPSDEKSQEEYAAIAADRAWNEAAHKLAVTRSQEMRQHLLEPGILHRRMHEVAQKFGLGLNVDLKPDGRSQYMGKFSQPAEFPKPELKIVFQTDPDGTSATVKTYGSFIPKESFLVDQIALLSIGTKERLRDLLGDANKIAETRQKSSHGTVPTEWIDAAASPSLKVNGTHTEGTRMGAESAVSPRTNPLKRPSDEINNNGLPTPISEAPTPNYLIESLLEFGKQSQSAEEGRLRKRQKRLEKSAEKDKDGVEAGSRSGSVAPGTPGSIAPDGGDAKSLSKKEGKKAAAKAAESSSGTTVNATLSLFTGGKKKKYSWMNSGAGSGASTPRPQSTPGAPSGTGGSATKAGRGPLTRAGVQYLGQFREDSEKGKNIQLRDWIVVLEDRGLDPRSLQIAYDKVDRSDTGDKVATEKS</sequence>
<feature type="region of interest" description="Disordered" evidence="9">
    <location>
        <begin position="1"/>
        <end position="221"/>
    </location>
</feature>
<reference evidence="11 12" key="1">
    <citation type="submission" date="2019-03" db="EMBL/GenBank/DDBJ databases">
        <title>Draft genome sequence of Xylaria hypoxylon DSM 108379, a ubiquitous saprotrophic-parasitic fungi on hardwood.</title>
        <authorList>
            <person name="Buettner E."/>
            <person name="Leonhardt S."/>
            <person name="Gebauer A.M."/>
            <person name="Liers C."/>
            <person name="Hofrichter M."/>
            <person name="Kellner H."/>
        </authorList>
    </citation>
    <scope>NUCLEOTIDE SEQUENCE [LARGE SCALE GENOMIC DNA]</scope>
    <source>
        <strain evidence="11 12">DSM 108379</strain>
    </source>
</reference>
<evidence type="ECO:0000256" key="1">
    <source>
        <dbReference type="ARBA" id="ARBA00004123"/>
    </source>
</evidence>
<feature type="compositionally biased region" description="Low complexity" evidence="9">
    <location>
        <begin position="603"/>
        <end position="623"/>
    </location>
</feature>
<evidence type="ECO:0000256" key="6">
    <source>
        <dbReference type="ARBA" id="ARBA00023242"/>
    </source>
</evidence>
<feature type="compositionally biased region" description="Basic and acidic residues" evidence="9">
    <location>
        <begin position="513"/>
        <end position="524"/>
    </location>
</feature>
<evidence type="ECO:0000256" key="8">
    <source>
        <dbReference type="ARBA" id="ARBA00031747"/>
    </source>
</evidence>
<evidence type="ECO:0000256" key="7">
    <source>
        <dbReference type="ARBA" id="ARBA00025346"/>
    </source>
</evidence>
<keyword evidence="4" id="KW-0805">Transcription regulation</keyword>
<dbReference type="Pfam" id="PF05236">
    <property type="entry name" value="TAF4"/>
    <property type="match status" value="1"/>
</dbReference>
<feature type="compositionally biased region" description="Polar residues" evidence="9">
    <location>
        <begin position="156"/>
        <end position="189"/>
    </location>
</feature>
<keyword evidence="12" id="KW-1185">Reference proteome</keyword>
<evidence type="ECO:0000256" key="9">
    <source>
        <dbReference type="SAM" id="MobiDB-lite"/>
    </source>
</evidence>
<protein>
    <recommendedName>
        <fullName evidence="3">Transcription initiation factor TFIID subunit 4</fullName>
    </recommendedName>
    <alternativeName>
        <fullName evidence="8">TBP-associated factor 4</fullName>
    </alternativeName>
</protein>
<feature type="compositionally biased region" description="Polar residues" evidence="9">
    <location>
        <begin position="589"/>
        <end position="602"/>
    </location>
</feature>
<gene>
    <name evidence="11" type="ORF">E0Z10_g8316</name>
</gene>
<evidence type="ECO:0000256" key="3">
    <source>
        <dbReference type="ARBA" id="ARBA00017306"/>
    </source>
</evidence>
<evidence type="ECO:0000256" key="5">
    <source>
        <dbReference type="ARBA" id="ARBA00023163"/>
    </source>
</evidence>
<name>A0A4Z0Y9G0_9PEZI</name>